<dbReference type="EMBL" id="UOGE01000093">
    <property type="protein sequence ID" value="VAX24233.1"/>
    <property type="molecule type" value="Genomic_DNA"/>
</dbReference>
<gene>
    <name evidence="1" type="ORF">MNBD_NITROSPINAE02-100</name>
</gene>
<accession>A0A3B1CHI6</accession>
<proteinExistence type="predicted"/>
<reference evidence="1" key="1">
    <citation type="submission" date="2018-06" db="EMBL/GenBank/DDBJ databases">
        <authorList>
            <person name="Zhirakovskaya E."/>
        </authorList>
    </citation>
    <scope>NUCLEOTIDE SEQUENCE</scope>
</reference>
<dbReference type="AlphaFoldDB" id="A0A3B1CHI6"/>
<protein>
    <submittedName>
        <fullName evidence="1">Uncharacterized protein</fullName>
    </submittedName>
</protein>
<organism evidence="1">
    <name type="scientific">hydrothermal vent metagenome</name>
    <dbReference type="NCBI Taxonomy" id="652676"/>
    <lineage>
        <taxon>unclassified sequences</taxon>
        <taxon>metagenomes</taxon>
        <taxon>ecological metagenomes</taxon>
    </lineage>
</organism>
<name>A0A3B1CHI6_9ZZZZ</name>
<evidence type="ECO:0000313" key="1">
    <source>
        <dbReference type="EMBL" id="VAX24233.1"/>
    </source>
</evidence>
<sequence length="76" mass="8756">MENEKISKIVTMANEALVGQNATVEEVEALIHSLVRHFLDNLTDIADVDYFQDRVNEIIDKYVDSHFEDAFDDKLN</sequence>